<dbReference type="Pfam" id="PF07702">
    <property type="entry name" value="UTRA"/>
    <property type="match status" value="1"/>
</dbReference>
<dbReference type="CDD" id="cd07377">
    <property type="entry name" value="WHTH_GntR"/>
    <property type="match status" value="1"/>
</dbReference>
<dbReference type="PROSITE" id="PS50949">
    <property type="entry name" value="HTH_GNTR"/>
    <property type="match status" value="1"/>
</dbReference>
<dbReference type="SMART" id="SM00866">
    <property type="entry name" value="UTRA"/>
    <property type="match status" value="1"/>
</dbReference>
<dbReference type="InterPro" id="IPR036388">
    <property type="entry name" value="WH-like_DNA-bd_sf"/>
</dbReference>
<dbReference type="PANTHER" id="PTHR44846">
    <property type="entry name" value="MANNOSYL-D-GLYCERATE TRANSPORT/METABOLISM SYSTEM REPRESSOR MNGR-RELATED"/>
    <property type="match status" value="1"/>
</dbReference>
<evidence type="ECO:0000259" key="4">
    <source>
        <dbReference type="PROSITE" id="PS50949"/>
    </source>
</evidence>
<organism evidence="5 6">
    <name type="scientific">Lacticaseibacillus hegangensis</name>
    <dbReference type="NCBI Taxonomy" id="2486010"/>
    <lineage>
        <taxon>Bacteria</taxon>
        <taxon>Bacillati</taxon>
        <taxon>Bacillota</taxon>
        <taxon>Bacilli</taxon>
        <taxon>Lactobacillales</taxon>
        <taxon>Lactobacillaceae</taxon>
        <taxon>Lacticaseibacillus</taxon>
    </lineage>
</organism>
<protein>
    <submittedName>
        <fullName evidence="5">GntR family transcriptional regulator</fullName>
    </submittedName>
</protein>
<dbReference type="RefSeq" id="WP_125755227.1">
    <property type="nucleotide sequence ID" value="NZ_JBHTOK010000003.1"/>
</dbReference>
<dbReference type="PRINTS" id="PR00035">
    <property type="entry name" value="HTHGNTR"/>
</dbReference>
<keyword evidence="3" id="KW-0804">Transcription</keyword>
<keyword evidence="2" id="KW-0238">DNA-binding</keyword>
<dbReference type="Gene3D" id="1.10.10.10">
    <property type="entry name" value="Winged helix-like DNA-binding domain superfamily/Winged helix DNA-binding domain"/>
    <property type="match status" value="1"/>
</dbReference>
<dbReference type="EMBL" id="JBHTOK010000003">
    <property type="protein sequence ID" value="MFD1439872.1"/>
    <property type="molecule type" value="Genomic_DNA"/>
</dbReference>
<dbReference type="InterPro" id="IPR011663">
    <property type="entry name" value="UTRA"/>
</dbReference>
<dbReference type="PANTHER" id="PTHR44846:SF4">
    <property type="entry name" value="HTH GNTR-TYPE DOMAIN-CONTAINING PROTEIN"/>
    <property type="match status" value="1"/>
</dbReference>
<dbReference type="InterPro" id="IPR028978">
    <property type="entry name" value="Chorismate_lyase_/UTRA_dom_sf"/>
</dbReference>
<evidence type="ECO:0000313" key="6">
    <source>
        <dbReference type="Proteomes" id="UP001597212"/>
    </source>
</evidence>
<evidence type="ECO:0000313" key="5">
    <source>
        <dbReference type="EMBL" id="MFD1439872.1"/>
    </source>
</evidence>
<dbReference type="Gene3D" id="3.40.1410.10">
    <property type="entry name" value="Chorismate lyase-like"/>
    <property type="match status" value="1"/>
</dbReference>
<evidence type="ECO:0000256" key="1">
    <source>
        <dbReference type="ARBA" id="ARBA00023015"/>
    </source>
</evidence>
<comment type="caution">
    <text evidence="5">The sequence shown here is derived from an EMBL/GenBank/DDBJ whole genome shotgun (WGS) entry which is preliminary data.</text>
</comment>
<evidence type="ECO:0000256" key="3">
    <source>
        <dbReference type="ARBA" id="ARBA00023163"/>
    </source>
</evidence>
<dbReference type="SMART" id="SM00345">
    <property type="entry name" value="HTH_GNTR"/>
    <property type="match status" value="1"/>
</dbReference>
<feature type="domain" description="HTH gntR-type" evidence="4">
    <location>
        <begin position="2"/>
        <end position="70"/>
    </location>
</feature>
<accession>A0ABW4CVL5</accession>
<keyword evidence="6" id="KW-1185">Reference proteome</keyword>
<dbReference type="InterPro" id="IPR000524">
    <property type="entry name" value="Tscrpt_reg_HTH_GntR"/>
</dbReference>
<dbReference type="InterPro" id="IPR036390">
    <property type="entry name" value="WH_DNA-bd_sf"/>
</dbReference>
<sequence>MKTKYELIAETLRQKIMNHDYEVGEQLPQEEALAKAYNASRITVRRALDELQSAGLINRVQGAGTFVKSDKEIEEEPGSFDLIDPATVSIDVLDFAVTKATPEIKKRLAVNDYDFVYDIKRRYMLDGKPVGYNRLWMPVKVIQGMRLDVLKGSIYDFLQNDLDLTLESSRRSFAVALADADVAKALSVKAGTPLLEVIQESYLAQGKKFEYGKTEIVTSRYSLQETLM</sequence>
<dbReference type="Proteomes" id="UP001597212">
    <property type="component" value="Unassembled WGS sequence"/>
</dbReference>
<dbReference type="Pfam" id="PF00392">
    <property type="entry name" value="GntR"/>
    <property type="match status" value="1"/>
</dbReference>
<keyword evidence="1" id="KW-0805">Transcription regulation</keyword>
<proteinExistence type="predicted"/>
<name>A0ABW4CVL5_9LACO</name>
<dbReference type="SUPFAM" id="SSF46785">
    <property type="entry name" value="Winged helix' DNA-binding domain"/>
    <property type="match status" value="1"/>
</dbReference>
<reference evidence="6" key="1">
    <citation type="journal article" date="2019" name="Int. J. Syst. Evol. Microbiol.">
        <title>The Global Catalogue of Microorganisms (GCM) 10K type strain sequencing project: providing services to taxonomists for standard genome sequencing and annotation.</title>
        <authorList>
            <consortium name="The Broad Institute Genomics Platform"/>
            <consortium name="The Broad Institute Genome Sequencing Center for Infectious Disease"/>
            <person name="Wu L."/>
            <person name="Ma J."/>
        </authorList>
    </citation>
    <scope>NUCLEOTIDE SEQUENCE [LARGE SCALE GENOMIC DNA]</scope>
    <source>
        <strain evidence="6">CCM 8912</strain>
    </source>
</reference>
<gene>
    <name evidence="5" type="ORF">ACFQ5K_00500</name>
</gene>
<dbReference type="SUPFAM" id="SSF64288">
    <property type="entry name" value="Chorismate lyase-like"/>
    <property type="match status" value="1"/>
</dbReference>
<evidence type="ECO:0000256" key="2">
    <source>
        <dbReference type="ARBA" id="ARBA00023125"/>
    </source>
</evidence>
<dbReference type="InterPro" id="IPR050679">
    <property type="entry name" value="Bact_HTH_transcr_reg"/>
</dbReference>